<dbReference type="Gene3D" id="3.50.50.60">
    <property type="entry name" value="FAD/NAD(P)-binding domain"/>
    <property type="match status" value="1"/>
</dbReference>
<dbReference type="RefSeq" id="WP_120117289.1">
    <property type="nucleotide sequence ID" value="NZ_BORI01000012.1"/>
</dbReference>
<keyword evidence="9" id="KW-1185">Reference proteome</keyword>
<dbReference type="OrthoDB" id="9805337at2"/>
<dbReference type="GO" id="GO:0016491">
    <property type="term" value="F:oxidoreductase activity"/>
    <property type="evidence" value="ECO:0007669"/>
    <property type="project" value="UniProtKB-KW"/>
</dbReference>
<dbReference type="PANTHER" id="PTHR13847:SF286">
    <property type="entry name" value="D-AMINO ACID DEHYDROGENASE"/>
    <property type="match status" value="1"/>
</dbReference>
<evidence type="ECO:0000256" key="3">
    <source>
        <dbReference type="ARBA" id="ARBA00022630"/>
    </source>
</evidence>
<evidence type="ECO:0000256" key="1">
    <source>
        <dbReference type="ARBA" id="ARBA00001974"/>
    </source>
</evidence>
<dbReference type="PANTHER" id="PTHR13847">
    <property type="entry name" value="SARCOSINE DEHYDROGENASE-RELATED"/>
    <property type="match status" value="1"/>
</dbReference>
<dbReference type="EMBL" id="QYTW02000020">
    <property type="protein sequence ID" value="RST58469.1"/>
    <property type="molecule type" value="Genomic_DNA"/>
</dbReference>
<accession>A0A429X509</accession>
<dbReference type="InterPro" id="IPR036188">
    <property type="entry name" value="FAD/NAD-bd_sf"/>
</dbReference>
<name>A0A429X509_SIMTE</name>
<dbReference type="GO" id="GO:0005737">
    <property type="term" value="C:cytoplasm"/>
    <property type="evidence" value="ECO:0007669"/>
    <property type="project" value="TreeGrafter"/>
</dbReference>
<proteinExistence type="inferred from homology"/>
<feature type="domain" description="FAD dependent oxidoreductase" evidence="5">
    <location>
        <begin position="4"/>
        <end position="351"/>
    </location>
</feature>
<gene>
    <name evidence="6" type="primary">dadA</name>
    <name evidence="7" type="ORF">D5F11_017655</name>
    <name evidence="6" type="ORF">J6TS1_25890</name>
</gene>
<dbReference type="Proteomes" id="UP000287296">
    <property type="component" value="Unassembled WGS sequence"/>
</dbReference>
<dbReference type="EMBL" id="BORJ01000006">
    <property type="protein sequence ID" value="GIN96719.1"/>
    <property type="molecule type" value="Genomic_DNA"/>
</dbReference>
<comment type="cofactor">
    <cofactor evidence="1">
        <name>FAD</name>
        <dbReference type="ChEBI" id="CHEBI:57692"/>
    </cofactor>
</comment>
<dbReference type="SUPFAM" id="SSF54373">
    <property type="entry name" value="FAD-linked reductases, C-terminal domain"/>
    <property type="match status" value="1"/>
</dbReference>
<evidence type="ECO:0000313" key="8">
    <source>
        <dbReference type="Proteomes" id="UP000287296"/>
    </source>
</evidence>
<evidence type="ECO:0000313" key="9">
    <source>
        <dbReference type="Proteomes" id="UP000680670"/>
    </source>
</evidence>
<evidence type="ECO:0000256" key="2">
    <source>
        <dbReference type="ARBA" id="ARBA00009410"/>
    </source>
</evidence>
<dbReference type="SUPFAM" id="SSF51905">
    <property type="entry name" value="FAD/NAD(P)-binding domain"/>
    <property type="match status" value="1"/>
</dbReference>
<evidence type="ECO:0000313" key="6">
    <source>
        <dbReference type="EMBL" id="GIN96719.1"/>
    </source>
</evidence>
<comment type="similarity">
    <text evidence="2">Belongs to the DadA oxidoreductase family.</text>
</comment>
<sequence length="371" mass="40383">MERFIVIGAGIFGASTAYHLARAGVNVTIIDRKDKGQATDAAAGIVCPWLSQRRNKDWYRLAKTGAAFYPGLISELEEAGETETGYAKVGAISLHTDRKKLMEMKDRALKRLEDAPEIGEIRLLDEEETRTLFPPLAETYSSVYVSGAARVNGRALRDALLRSAERLGAQIVYGDARLVTEGQKVTGVKACGDFYEASKVVVTVGAWISDLMQSVGIGFRSKDLKAQIVHMKLPDTQTKNWPVIIPPGSQYIVPFEDGRIVAGATYENFTNFDLRVTAGGMHEILEKALEVAPGLENSSLLETRVGFRPYTPESIPVLGELPGFENILIGNGLGATGLTAGPYLGSELARLTLGEEPKMDMSLYQVERALT</sequence>
<reference evidence="7 8" key="1">
    <citation type="submission" date="2018-12" db="EMBL/GenBank/DDBJ databases">
        <authorList>
            <person name="Sun L."/>
            <person name="Chen Z."/>
        </authorList>
    </citation>
    <scope>NUCLEOTIDE SEQUENCE [LARGE SCALE GENOMIC DNA]</scope>
    <source>
        <strain evidence="7 8">LMG 29736</strain>
    </source>
</reference>
<dbReference type="Gene3D" id="3.30.9.10">
    <property type="entry name" value="D-Amino Acid Oxidase, subunit A, domain 2"/>
    <property type="match status" value="1"/>
</dbReference>
<protein>
    <submittedName>
        <fullName evidence="6 7">Oxidoreductase</fullName>
    </submittedName>
</protein>
<dbReference type="Proteomes" id="UP000680670">
    <property type="component" value="Unassembled WGS sequence"/>
</dbReference>
<dbReference type="AlphaFoldDB" id="A0A429X509"/>
<reference evidence="6 9" key="2">
    <citation type="submission" date="2021-03" db="EMBL/GenBank/DDBJ databases">
        <title>Antimicrobial resistance genes in bacteria isolated from Japanese honey, and their potential for conferring macrolide and lincosamide resistance in the American foulbrood pathogen Paenibacillus larvae.</title>
        <authorList>
            <person name="Okamoto M."/>
            <person name="Kumagai M."/>
            <person name="Kanamori H."/>
            <person name="Takamatsu D."/>
        </authorList>
    </citation>
    <scope>NUCLEOTIDE SEQUENCE [LARGE SCALE GENOMIC DNA]</scope>
    <source>
        <strain evidence="6 9">J6TS1</strain>
    </source>
</reference>
<keyword evidence="3" id="KW-0285">Flavoprotein</keyword>
<dbReference type="InterPro" id="IPR006076">
    <property type="entry name" value="FAD-dep_OxRdtase"/>
</dbReference>
<organism evidence="7 8">
    <name type="scientific">Siminovitchia terrae</name>
    <name type="common">Bacillus terrae</name>
    <dbReference type="NCBI Taxonomy" id="1914933"/>
    <lineage>
        <taxon>Bacteria</taxon>
        <taxon>Bacillati</taxon>
        <taxon>Bacillota</taxon>
        <taxon>Bacilli</taxon>
        <taxon>Bacillales</taxon>
        <taxon>Bacillaceae</taxon>
        <taxon>Siminovitchia</taxon>
    </lineage>
</organism>
<evidence type="ECO:0000256" key="4">
    <source>
        <dbReference type="ARBA" id="ARBA00023002"/>
    </source>
</evidence>
<dbReference type="Pfam" id="PF01266">
    <property type="entry name" value="DAO"/>
    <property type="match status" value="1"/>
</dbReference>
<evidence type="ECO:0000313" key="7">
    <source>
        <dbReference type="EMBL" id="RST58469.1"/>
    </source>
</evidence>
<comment type="caution">
    <text evidence="7">The sequence shown here is derived from an EMBL/GenBank/DDBJ whole genome shotgun (WGS) entry which is preliminary data.</text>
</comment>
<keyword evidence="4" id="KW-0560">Oxidoreductase</keyword>
<evidence type="ECO:0000259" key="5">
    <source>
        <dbReference type="Pfam" id="PF01266"/>
    </source>
</evidence>